<accession>H0R611</accession>
<name>H0R611_9ACTN</name>
<comment type="caution">
    <text evidence="1">The sequence shown here is derived from an EMBL/GenBank/DDBJ whole genome shotgun (WGS) entry which is preliminary data.</text>
</comment>
<dbReference type="OrthoDB" id="4462658at2"/>
<dbReference type="Proteomes" id="UP000035034">
    <property type="component" value="Unassembled WGS sequence"/>
</dbReference>
<evidence type="ECO:0000313" key="2">
    <source>
        <dbReference type="Proteomes" id="UP000035034"/>
    </source>
</evidence>
<dbReference type="RefSeq" id="WP_007319847.1">
    <property type="nucleotide sequence ID" value="NZ_BAEH01000119.1"/>
</dbReference>
<reference evidence="1 2" key="1">
    <citation type="submission" date="2011-12" db="EMBL/GenBank/DDBJ databases">
        <title>Whole genome shotgun sequence of Gordonia effusa NBRC 100432.</title>
        <authorList>
            <person name="Yoshida I."/>
            <person name="Takarada H."/>
            <person name="Hosoyama A."/>
            <person name="Tsuchikane K."/>
            <person name="Katsumata H."/>
            <person name="Yamazaki S."/>
            <person name="Fujita N."/>
        </authorList>
    </citation>
    <scope>NUCLEOTIDE SEQUENCE [LARGE SCALE GENOMIC DNA]</scope>
    <source>
        <strain evidence="1 2">NBRC 100432</strain>
    </source>
</reference>
<protein>
    <submittedName>
        <fullName evidence="1">Uncharacterized protein</fullName>
    </submittedName>
</protein>
<sequence length="136" mass="15676">MTTQTDRWRASIPELPPLTTDAARTAESLLLLLHYSIDWDSWLAERRKRYWDELLPSHIRAATYRAVDSLPTWWSLLHQALPMTFADQTRRLEIATLLAEPGGPVLAILRDQLPALLLRVRIIADAHRTQDKTVDQ</sequence>
<proteinExistence type="predicted"/>
<gene>
    <name evidence="1" type="ORF">GOEFS_119_00020</name>
</gene>
<keyword evidence="2" id="KW-1185">Reference proteome</keyword>
<organism evidence="1 2">
    <name type="scientific">Gordonia effusa NBRC 100432</name>
    <dbReference type="NCBI Taxonomy" id="1077974"/>
    <lineage>
        <taxon>Bacteria</taxon>
        <taxon>Bacillati</taxon>
        <taxon>Actinomycetota</taxon>
        <taxon>Actinomycetes</taxon>
        <taxon>Mycobacteriales</taxon>
        <taxon>Gordoniaceae</taxon>
        <taxon>Gordonia</taxon>
    </lineage>
</organism>
<evidence type="ECO:0000313" key="1">
    <source>
        <dbReference type="EMBL" id="GAB20512.1"/>
    </source>
</evidence>
<dbReference type="eggNOG" id="ENOG5031EW8">
    <property type="taxonomic scope" value="Bacteria"/>
</dbReference>
<dbReference type="STRING" id="1077974.GOEFS_119_00020"/>
<dbReference type="EMBL" id="BAEH01000119">
    <property type="protein sequence ID" value="GAB20512.1"/>
    <property type="molecule type" value="Genomic_DNA"/>
</dbReference>
<dbReference type="AlphaFoldDB" id="H0R611"/>